<evidence type="ECO:0000256" key="4">
    <source>
        <dbReference type="PROSITE-ProRule" id="PRU00284"/>
    </source>
</evidence>
<dbReference type="InterPro" id="IPR024478">
    <property type="entry name" value="HlyB_4HB_MCP"/>
</dbReference>
<dbReference type="SMART" id="SM00283">
    <property type="entry name" value="MA"/>
    <property type="match status" value="1"/>
</dbReference>
<dbReference type="InterPro" id="IPR004089">
    <property type="entry name" value="MCPsignal_dom"/>
</dbReference>
<dbReference type="AlphaFoldDB" id="A0A848NXV4"/>
<evidence type="ECO:0000313" key="10">
    <source>
        <dbReference type="Proteomes" id="UP000575469"/>
    </source>
</evidence>
<dbReference type="PANTHER" id="PTHR43531:SF14">
    <property type="entry name" value="METHYL-ACCEPTING CHEMOTAXIS PROTEIN I-RELATED"/>
    <property type="match status" value="1"/>
</dbReference>
<dbReference type="EMBL" id="JABBZM010000007">
    <property type="protein sequence ID" value="NMV38097.1"/>
    <property type="molecule type" value="Genomic_DNA"/>
</dbReference>
<keyword evidence="4" id="KW-0807">Transducer</keyword>
<evidence type="ECO:0000256" key="2">
    <source>
        <dbReference type="ARBA" id="ARBA00022481"/>
    </source>
</evidence>
<keyword evidence="6" id="KW-1133">Transmembrane helix</keyword>
<dbReference type="PRINTS" id="PR00260">
    <property type="entry name" value="CHEMTRNSDUCR"/>
</dbReference>
<keyword evidence="6" id="KW-0472">Membrane</keyword>
<dbReference type="Gene3D" id="1.10.287.950">
    <property type="entry name" value="Methyl-accepting chemotaxis protein"/>
    <property type="match status" value="1"/>
</dbReference>
<protein>
    <submittedName>
        <fullName evidence="9">HAMP domain-containing protein</fullName>
    </submittedName>
</protein>
<dbReference type="InterPro" id="IPR047347">
    <property type="entry name" value="YvaQ-like_sensor"/>
</dbReference>
<dbReference type="GO" id="GO:0004888">
    <property type="term" value="F:transmembrane signaling receptor activity"/>
    <property type="evidence" value="ECO:0007669"/>
    <property type="project" value="InterPro"/>
</dbReference>
<dbReference type="RefSeq" id="WP_169339951.1">
    <property type="nucleotide sequence ID" value="NZ_JABBZM010000007.1"/>
</dbReference>
<dbReference type="GO" id="GO:0005886">
    <property type="term" value="C:plasma membrane"/>
    <property type="evidence" value="ECO:0007669"/>
    <property type="project" value="TreeGrafter"/>
</dbReference>
<evidence type="ECO:0000256" key="3">
    <source>
        <dbReference type="ARBA" id="ARBA00029447"/>
    </source>
</evidence>
<dbReference type="FunFam" id="1.10.287.950:FF:000001">
    <property type="entry name" value="Methyl-accepting chemotaxis sensory transducer"/>
    <property type="match status" value="1"/>
</dbReference>
<dbReference type="Gene3D" id="6.10.340.10">
    <property type="match status" value="1"/>
</dbReference>
<reference evidence="9 10" key="1">
    <citation type="submission" date="2020-04" db="EMBL/GenBank/DDBJ databases">
        <title>Ralstonia insidiosa genome sequencing and assembly.</title>
        <authorList>
            <person name="Martins R.C.R."/>
            <person name="Perdigao-Neto L.V."/>
            <person name="Levin A.S.S."/>
            <person name="Costa S.F."/>
        </authorList>
    </citation>
    <scope>NUCLEOTIDE SEQUENCE [LARGE SCALE GENOMIC DNA]</scope>
    <source>
        <strain evidence="9 10">5047</strain>
    </source>
</reference>
<dbReference type="CDD" id="cd11386">
    <property type="entry name" value="MCP_signal"/>
    <property type="match status" value="1"/>
</dbReference>
<feature type="transmembrane region" description="Helical" evidence="6">
    <location>
        <begin position="12"/>
        <end position="37"/>
    </location>
</feature>
<proteinExistence type="inferred from homology"/>
<accession>A0A848NXV4</accession>
<dbReference type="PROSITE" id="PS50885">
    <property type="entry name" value="HAMP"/>
    <property type="match status" value="1"/>
</dbReference>
<evidence type="ECO:0000256" key="5">
    <source>
        <dbReference type="SAM" id="Coils"/>
    </source>
</evidence>
<dbReference type="PROSITE" id="PS50111">
    <property type="entry name" value="CHEMOTAXIS_TRANSDUC_2"/>
    <property type="match status" value="1"/>
</dbReference>
<evidence type="ECO:0000259" key="8">
    <source>
        <dbReference type="PROSITE" id="PS50885"/>
    </source>
</evidence>
<dbReference type="InterPro" id="IPR051310">
    <property type="entry name" value="MCP_chemotaxis"/>
</dbReference>
<sequence>MNIANLKIGVRLGAGFGIVLTLMGALIAVGLIGLAGIGAINDRVIREEWVKANAAHIINATAATNGRLTLQTLLTSDPDKIVAILHEIDNNAAGIDKEVGTLEKLIHSDEGKARLARLKETRASFRTSRGKVASLLGQGQRDQTMALMTSETLPALDSLQAAASSIVELQRRFMEERGAEAKSDIDSARALMLLLGLAAVVIGIGCAYAITRSITRPLHQAVQVAQTVASGDLTSRIQANGSDETSQLLRALGLMNESLRKIVGEVRTGTDTIATASGQIAQGNIDLSSRTEEQAASLEETASSMTQLTETVRQNADNAQQANTLAALATEMADAGNEAMRSMVSTIEKISGSSTQISDITGVIEGIAFQTNILALNAAVEAARAGEQGRGFAVVASEVRSLAQRSAAAAKEIKGLIGSSVATIRDGATQAEEVGTTIGQVKEAIKRVSDIVGEIAAASEEQRRGIEQVNQAVVQMDEVTQQNAALVEEAAAAAQSLEEQARHLTTAVSVFKLADACSAELARVAQSRPHVAVRKEPTTSHAPKAIRPPASAMAGVAKGALERGGVVQDWQTF</sequence>
<dbReference type="InterPro" id="IPR004090">
    <property type="entry name" value="Chemotax_Me-accpt_rcpt"/>
</dbReference>
<dbReference type="Proteomes" id="UP000575469">
    <property type="component" value="Unassembled WGS sequence"/>
</dbReference>
<dbReference type="CDD" id="cd19411">
    <property type="entry name" value="MCP2201-like_sensor"/>
    <property type="match status" value="1"/>
</dbReference>
<dbReference type="PANTHER" id="PTHR43531">
    <property type="entry name" value="PROTEIN ICFG"/>
    <property type="match status" value="1"/>
</dbReference>
<dbReference type="Pfam" id="PF12729">
    <property type="entry name" value="4HB_MCP_1"/>
    <property type="match status" value="1"/>
</dbReference>
<dbReference type="SUPFAM" id="SSF58104">
    <property type="entry name" value="Methyl-accepting chemotaxis protein (MCP) signaling domain"/>
    <property type="match status" value="1"/>
</dbReference>
<comment type="caution">
    <text evidence="9">The sequence shown here is derived from an EMBL/GenBank/DDBJ whole genome shotgun (WGS) entry which is preliminary data.</text>
</comment>
<comment type="subcellular location">
    <subcellularLocation>
        <location evidence="1">Membrane</location>
    </subcellularLocation>
</comment>
<dbReference type="InterPro" id="IPR003660">
    <property type="entry name" value="HAMP_dom"/>
</dbReference>
<gene>
    <name evidence="9" type="ORF">HGR00_09265</name>
</gene>
<feature type="coiled-coil region" evidence="5">
    <location>
        <begin position="469"/>
        <end position="507"/>
    </location>
</feature>
<dbReference type="CDD" id="cd06225">
    <property type="entry name" value="HAMP"/>
    <property type="match status" value="1"/>
</dbReference>
<keyword evidence="6" id="KW-0812">Transmembrane</keyword>
<feature type="domain" description="HAMP" evidence="8">
    <location>
        <begin position="212"/>
        <end position="264"/>
    </location>
</feature>
<keyword evidence="2" id="KW-0488">Methylation</keyword>
<feature type="transmembrane region" description="Helical" evidence="6">
    <location>
        <begin position="190"/>
        <end position="210"/>
    </location>
</feature>
<keyword evidence="5" id="KW-0175">Coiled coil</keyword>
<dbReference type="Pfam" id="PF00015">
    <property type="entry name" value="MCPsignal"/>
    <property type="match status" value="1"/>
</dbReference>
<dbReference type="Pfam" id="PF00672">
    <property type="entry name" value="HAMP"/>
    <property type="match status" value="1"/>
</dbReference>
<dbReference type="GO" id="GO:0007165">
    <property type="term" value="P:signal transduction"/>
    <property type="evidence" value="ECO:0007669"/>
    <property type="project" value="UniProtKB-KW"/>
</dbReference>
<organism evidence="9 10">
    <name type="scientific">Ralstonia insidiosa</name>
    <dbReference type="NCBI Taxonomy" id="190721"/>
    <lineage>
        <taxon>Bacteria</taxon>
        <taxon>Pseudomonadati</taxon>
        <taxon>Pseudomonadota</taxon>
        <taxon>Betaproteobacteria</taxon>
        <taxon>Burkholderiales</taxon>
        <taxon>Burkholderiaceae</taxon>
        <taxon>Ralstonia</taxon>
    </lineage>
</organism>
<dbReference type="SMART" id="SM00304">
    <property type="entry name" value="HAMP"/>
    <property type="match status" value="1"/>
</dbReference>
<comment type="similarity">
    <text evidence="3">Belongs to the methyl-accepting chemotaxis (MCP) protein family.</text>
</comment>
<name>A0A848NXV4_9RALS</name>
<feature type="domain" description="Methyl-accepting transducer" evidence="7">
    <location>
        <begin position="269"/>
        <end position="498"/>
    </location>
</feature>
<evidence type="ECO:0000256" key="6">
    <source>
        <dbReference type="SAM" id="Phobius"/>
    </source>
</evidence>
<evidence type="ECO:0000256" key="1">
    <source>
        <dbReference type="ARBA" id="ARBA00004370"/>
    </source>
</evidence>
<evidence type="ECO:0000259" key="7">
    <source>
        <dbReference type="PROSITE" id="PS50111"/>
    </source>
</evidence>
<evidence type="ECO:0000313" key="9">
    <source>
        <dbReference type="EMBL" id="NMV38097.1"/>
    </source>
</evidence>
<dbReference type="GO" id="GO:0006935">
    <property type="term" value="P:chemotaxis"/>
    <property type="evidence" value="ECO:0007669"/>
    <property type="project" value="InterPro"/>
</dbReference>